<comment type="caution">
    <text evidence="1">The sequence shown here is derived from an EMBL/GenBank/DDBJ whole genome shotgun (WGS) entry which is preliminary data.</text>
</comment>
<dbReference type="RefSeq" id="WP_377816190.1">
    <property type="nucleotide sequence ID" value="NZ_JBHSLU010000012.1"/>
</dbReference>
<sequence>MAERTGIEWTDATVNFWWGCTKVGPGCDHCYAETWAGRFGGGLWGVGAPRRKIKGAAAMLNRLDNDYAWWAADAEIGGYHPNSRRRVFIQSMSDLFDTEVPIEWFAEAWGKIVQCNRLDIQIVTKRISVVEKRLAAIGVTTWPKHAGLLVTVCNQDEAGRDIPRLLALKAKLGIPWVGVSAEPLLGPIDFGAWLCGSYECATECGWRSGSAPDREVCHACGLTSTSFGEFCACGAQDFGHICPNCESNAVQHHPDTTFLDWVIVGGESGPNARPMHPDWARSIRDQCATAGTAFFFKQWGEWAPSETARPPKGKLAVFCRDGQLLRGQAMATGRIDDAGAEIIAQFGKARAGRLLDGVTHDAMPEVRHG</sequence>
<name>A0ABW0NY89_9HYPH</name>
<organism evidence="1 2">
    <name type="scientific">Bosea massiliensis</name>
    <dbReference type="NCBI Taxonomy" id="151419"/>
    <lineage>
        <taxon>Bacteria</taxon>
        <taxon>Pseudomonadati</taxon>
        <taxon>Pseudomonadota</taxon>
        <taxon>Alphaproteobacteria</taxon>
        <taxon>Hyphomicrobiales</taxon>
        <taxon>Boseaceae</taxon>
        <taxon>Bosea</taxon>
    </lineage>
</organism>
<keyword evidence="2" id="KW-1185">Reference proteome</keyword>
<evidence type="ECO:0000313" key="2">
    <source>
        <dbReference type="Proteomes" id="UP001596060"/>
    </source>
</evidence>
<dbReference type="Proteomes" id="UP001596060">
    <property type="component" value="Unassembled WGS sequence"/>
</dbReference>
<accession>A0ABW0NY89</accession>
<dbReference type="EMBL" id="JBHSLU010000012">
    <property type="protein sequence ID" value="MFC5505120.1"/>
    <property type="molecule type" value="Genomic_DNA"/>
</dbReference>
<reference evidence="2" key="1">
    <citation type="journal article" date="2019" name="Int. J. Syst. Evol. Microbiol.">
        <title>The Global Catalogue of Microorganisms (GCM) 10K type strain sequencing project: providing services to taxonomists for standard genome sequencing and annotation.</title>
        <authorList>
            <consortium name="The Broad Institute Genomics Platform"/>
            <consortium name="The Broad Institute Genome Sequencing Center for Infectious Disease"/>
            <person name="Wu L."/>
            <person name="Ma J."/>
        </authorList>
    </citation>
    <scope>NUCLEOTIDE SEQUENCE [LARGE SCALE GENOMIC DNA]</scope>
    <source>
        <strain evidence="2">CCUG 43117</strain>
    </source>
</reference>
<proteinExistence type="predicted"/>
<dbReference type="InterPro" id="IPR011101">
    <property type="entry name" value="DUF5131"/>
</dbReference>
<protein>
    <submittedName>
        <fullName evidence="1">DUF5131 family protein</fullName>
    </submittedName>
</protein>
<gene>
    <name evidence="1" type="ORF">ACFPN9_07610</name>
</gene>
<dbReference type="Pfam" id="PF07505">
    <property type="entry name" value="DUF5131"/>
    <property type="match status" value="1"/>
</dbReference>
<evidence type="ECO:0000313" key="1">
    <source>
        <dbReference type="EMBL" id="MFC5505120.1"/>
    </source>
</evidence>